<comment type="caution">
    <text evidence="2">The sequence shown here is derived from an EMBL/GenBank/DDBJ whole genome shotgun (WGS) entry which is preliminary data.</text>
</comment>
<name>A0AAD6D7Y2_9EURO</name>
<reference evidence="2 3" key="1">
    <citation type="journal article" date="2023" name="IMA Fungus">
        <title>Comparative genomic study of the Penicillium genus elucidates a diverse pangenome and 15 lateral gene transfer events.</title>
        <authorList>
            <person name="Petersen C."/>
            <person name="Sorensen T."/>
            <person name="Nielsen M.R."/>
            <person name="Sondergaard T.E."/>
            <person name="Sorensen J.L."/>
            <person name="Fitzpatrick D.A."/>
            <person name="Frisvad J.C."/>
            <person name="Nielsen K.L."/>
        </authorList>
    </citation>
    <scope>NUCLEOTIDE SEQUENCE [LARGE SCALE GENOMIC DNA]</scope>
    <source>
        <strain evidence="2 3">IBT 35679</strain>
    </source>
</reference>
<dbReference type="Proteomes" id="UP001220324">
    <property type="component" value="Unassembled WGS sequence"/>
</dbReference>
<feature type="chain" id="PRO_5042062808" evidence="1">
    <location>
        <begin position="17"/>
        <end position="105"/>
    </location>
</feature>
<evidence type="ECO:0000256" key="1">
    <source>
        <dbReference type="SAM" id="SignalP"/>
    </source>
</evidence>
<dbReference type="EMBL" id="JAQIZZ010000001">
    <property type="protein sequence ID" value="KAJ5556605.1"/>
    <property type="molecule type" value="Genomic_DNA"/>
</dbReference>
<protein>
    <submittedName>
        <fullName evidence="2">Uncharacterized protein</fullName>
    </submittedName>
</protein>
<sequence length="105" mass="11035">MWAAALLPMVVSATDATLEGYSGNSCGGDAGDTDSCERGTRCILWKGRESAHLTYITTGGLANIDVTIWNDSGCTDKVQELQLAPGCQNIPTGNYITCCQQGTCP</sequence>
<feature type="signal peptide" evidence="1">
    <location>
        <begin position="1"/>
        <end position="16"/>
    </location>
</feature>
<evidence type="ECO:0000313" key="2">
    <source>
        <dbReference type="EMBL" id="KAJ5556605.1"/>
    </source>
</evidence>
<keyword evidence="3" id="KW-1185">Reference proteome</keyword>
<proteinExistence type="predicted"/>
<organism evidence="2 3">
    <name type="scientific">Penicillium frequentans</name>
    <dbReference type="NCBI Taxonomy" id="3151616"/>
    <lineage>
        <taxon>Eukaryota</taxon>
        <taxon>Fungi</taxon>
        <taxon>Dikarya</taxon>
        <taxon>Ascomycota</taxon>
        <taxon>Pezizomycotina</taxon>
        <taxon>Eurotiomycetes</taxon>
        <taxon>Eurotiomycetidae</taxon>
        <taxon>Eurotiales</taxon>
        <taxon>Aspergillaceae</taxon>
        <taxon>Penicillium</taxon>
    </lineage>
</organism>
<accession>A0AAD6D7Y2</accession>
<evidence type="ECO:0000313" key="3">
    <source>
        <dbReference type="Proteomes" id="UP001220324"/>
    </source>
</evidence>
<gene>
    <name evidence="2" type="ORF">N7494_000520</name>
</gene>
<keyword evidence="1" id="KW-0732">Signal</keyword>
<dbReference type="AlphaFoldDB" id="A0AAD6D7Y2"/>